<evidence type="ECO:0000313" key="12">
    <source>
        <dbReference type="WBParaSite" id="maker-PairedContig_1074-snap-gene-0.17-mRNA-1"/>
    </source>
</evidence>
<dbReference type="WBParaSite" id="maker-PairedContig_1075-snap-gene-2.11-mRNA-1">
    <property type="protein sequence ID" value="maker-PairedContig_1075-snap-gene-2.11-mRNA-1"/>
    <property type="gene ID" value="maker-PairedContig_1075-snap-gene-2.11"/>
</dbReference>
<dbReference type="EMBL" id="UYWW01000291">
    <property type="protein sequence ID" value="VDM08019.1"/>
    <property type="molecule type" value="Genomic_DNA"/>
</dbReference>
<dbReference type="Pfam" id="PF01159">
    <property type="entry name" value="Ribosomal_L6e"/>
    <property type="match status" value="1"/>
</dbReference>
<keyword evidence="2" id="KW-0689">Ribosomal protein</keyword>
<dbReference type="InterPro" id="IPR008991">
    <property type="entry name" value="Translation_prot_SH3-like_sf"/>
</dbReference>
<accession>A0A183XIZ2</accession>
<organism evidence="12">
    <name type="scientific">Wuchereria bancrofti</name>
    <dbReference type="NCBI Taxonomy" id="6293"/>
    <lineage>
        <taxon>Eukaryota</taxon>
        <taxon>Metazoa</taxon>
        <taxon>Ecdysozoa</taxon>
        <taxon>Nematoda</taxon>
        <taxon>Chromadorea</taxon>
        <taxon>Rhabditida</taxon>
        <taxon>Spirurina</taxon>
        <taxon>Spiruromorpha</taxon>
        <taxon>Filarioidea</taxon>
        <taxon>Onchocercidae</taxon>
        <taxon>Wuchereria</taxon>
    </lineage>
</organism>
<dbReference type="GO" id="GO:0003723">
    <property type="term" value="F:RNA binding"/>
    <property type="evidence" value="ECO:0007669"/>
    <property type="project" value="TreeGrafter"/>
</dbReference>
<evidence type="ECO:0000313" key="11">
    <source>
        <dbReference type="Proteomes" id="UP000270924"/>
    </source>
</evidence>
<reference evidence="10" key="2">
    <citation type="journal article" date="2016" name="Mol. Ecol.">
        <title>Population genomics of the filarial nematode parasite Wuchereria bancrofti from mosquitoes.</title>
        <authorList>
            <person name="Small S.T."/>
            <person name="Reimer L.J."/>
            <person name="Tisch D.J."/>
            <person name="King C.L."/>
            <person name="Christensen B.M."/>
            <person name="Siba P.M."/>
            <person name="Kazura J.W."/>
            <person name="Serre D."/>
            <person name="Zimmerman P.A."/>
        </authorList>
    </citation>
    <scope>NUCLEOTIDE SEQUENCE</scope>
    <source>
        <strain evidence="10">pt0022</strain>
    </source>
</reference>
<dbReference type="Pfam" id="PF03868">
    <property type="entry name" value="Ribosomal_L6e_N"/>
    <property type="match status" value="1"/>
</dbReference>
<evidence type="ECO:0000256" key="7">
    <source>
        <dbReference type="ARBA" id="ARBA00046388"/>
    </source>
</evidence>
<dbReference type="FunCoup" id="A0A183XIZ2">
    <property type="interactions" value="1770"/>
</dbReference>
<sequence>MLAKKHVPRMRHNYEVAPGVMRFSAARMYAKRGAYAKKTYPAVEKKIRRKVKFVVKPIGGDKNGKERKVLVKKEPKYLKEGRTIRRTKRSPKKTALRRSITPGTILIILAGRHKGKRVIFLKQLEKSGLLLVTGPMKLNSTPLRRIAQAFVIATKTKLDISGLKVPEHIDDAYFRRFNSKKAPKKGDANIFTQGTTEYIVSDQRKADQKAVDNMVLEVIRKHPEKKYLFGYLGSRFALGKNQFPHRMLF</sequence>
<dbReference type="AlphaFoldDB" id="A0A183XIZ2"/>
<protein>
    <recommendedName>
        <fullName evidence="5">Large ribosomal subunit protein eL6</fullName>
    </recommendedName>
    <alternativeName>
        <fullName evidence="6">60S ribosomal protein L6</fullName>
    </alternativeName>
</protein>
<reference evidence="9 11" key="4">
    <citation type="submission" date="2018-11" db="EMBL/GenBank/DDBJ databases">
        <authorList>
            <consortium name="Pathogen Informatics"/>
        </authorList>
    </citation>
    <scope>NUCLEOTIDE SEQUENCE [LARGE SCALE GENOMIC DNA]</scope>
</reference>
<dbReference type="GO" id="GO:0022625">
    <property type="term" value="C:cytosolic large ribosomal subunit"/>
    <property type="evidence" value="ECO:0007669"/>
    <property type="project" value="TreeGrafter"/>
</dbReference>
<dbReference type="InterPro" id="IPR041997">
    <property type="entry name" value="Ribosomal_eL6_KOW"/>
</dbReference>
<proteinExistence type="inferred from homology"/>
<dbReference type="Gene3D" id="2.30.30.30">
    <property type="match status" value="1"/>
</dbReference>
<gene>
    <name evidence="9" type="ORF">WBA_LOCUS1405</name>
</gene>
<dbReference type="Proteomes" id="UP000270924">
    <property type="component" value="Unassembled WGS sequence"/>
</dbReference>
<dbReference type="WBParaSite" id="mrna-Wban_03647">
    <property type="protein sequence ID" value="mrna-Wban_03647"/>
    <property type="gene ID" value="Wban_03647"/>
</dbReference>
<evidence type="ECO:0000256" key="6">
    <source>
        <dbReference type="ARBA" id="ARBA00035351"/>
    </source>
</evidence>
<evidence type="ECO:0000256" key="5">
    <source>
        <dbReference type="ARBA" id="ARBA00035233"/>
    </source>
</evidence>
<evidence type="ECO:0000259" key="8">
    <source>
        <dbReference type="Pfam" id="PF03868"/>
    </source>
</evidence>
<dbReference type="CDD" id="cd13156">
    <property type="entry name" value="KOW_RPL6"/>
    <property type="match status" value="1"/>
</dbReference>
<dbReference type="Proteomes" id="UP000093561">
    <property type="component" value="Unassembled WGS sequence"/>
</dbReference>
<evidence type="ECO:0000256" key="2">
    <source>
        <dbReference type="ARBA" id="ARBA00022980"/>
    </source>
</evidence>
<comment type="similarity">
    <text evidence="1">Belongs to the eukaryotic ribosomal protein eL6 family.</text>
</comment>
<dbReference type="GO" id="GO:0003735">
    <property type="term" value="F:structural constituent of ribosome"/>
    <property type="evidence" value="ECO:0007669"/>
    <property type="project" value="InterPro"/>
</dbReference>
<dbReference type="PANTHER" id="PTHR10715">
    <property type="entry name" value="60S RIBOSOMAL PROTEIN L6"/>
    <property type="match status" value="1"/>
</dbReference>
<evidence type="ECO:0000313" key="13">
    <source>
        <dbReference type="WBParaSite" id="maker-PairedContig_1075-snap-gene-2.11-mRNA-1"/>
    </source>
</evidence>
<dbReference type="FunFam" id="2.30.30.30:FF:000014">
    <property type="entry name" value="60S ribosomal protein L6"/>
    <property type="match status" value="1"/>
</dbReference>
<dbReference type="InterPro" id="IPR000915">
    <property type="entry name" value="60S_ribosomal_eL6"/>
</dbReference>
<comment type="subunit">
    <text evidence="7">Component of the large ribosomal subunit. May bind IPO9 with low affinity.</text>
</comment>
<dbReference type="SUPFAM" id="SSF50104">
    <property type="entry name" value="Translation proteins SH3-like domain"/>
    <property type="match status" value="1"/>
</dbReference>
<reference evidence="12 13" key="3">
    <citation type="submission" date="2016-11" db="UniProtKB">
        <authorList>
            <consortium name="WormBaseParasite"/>
        </authorList>
    </citation>
    <scope>IDENTIFICATION</scope>
    <source>
        <strain evidence="12 13">pt0022</strain>
    </source>
</reference>
<dbReference type="STRING" id="6293.A0A183XIZ2"/>
<dbReference type="GO" id="GO:0002181">
    <property type="term" value="P:cytoplasmic translation"/>
    <property type="evidence" value="ECO:0007669"/>
    <property type="project" value="TreeGrafter"/>
</dbReference>
<dbReference type="OMA" id="KWYNADD"/>
<dbReference type="InterPro" id="IPR014722">
    <property type="entry name" value="Rib_uL2_dom2"/>
</dbReference>
<dbReference type="WBParaSite" id="maker-PairedContig_1074-snap-gene-0.17-mRNA-1">
    <property type="protein sequence ID" value="maker-PairedContig_1074-snap-gene-0.17-mRNA-1"/>
    <property type="gene ID" value="maker-PairedContig_1074-snap-gene-0.17"/>
</dbReference>
<name>A0A183XIZ2_WUCBA</name>
<dbReference type="PANTHER" id="PTHR10715:SF0">
    <property type="entry name" value="LARGE RIBOSOMAL SUBUNIT PROTEIN EL6"/>
    <property type="match status" value="1"/>
</dbReference>
<feature type="domain" description="Large ribosomal subunit protein uL6 N-terminal" evidence="8">
    <location>
        <begin position="4"/>
        <end position="55"/>
    </location>
</feature>
<dbReference type="GO" id="GO:0000027">
    <property type="term" value="P:ribosomal large subunit assembly"/>
    <property type="evidence" value="ECO:0007669"/>
    <property type="project" value="TreeGrafter"/>
</dbReference>
<evidence type="ECO:0000256" key="3">
    <source>
        <dbReference type="ARBA" id="ARBA00023274"/>
    </source>
</evidence>
<comment type="function">
    <text evidence="4">Component of the large ribosomal subunit. The ribosome is a large ribonucleoprotein complex responsible for the synthesis of proteins in the cell.</text>
</comment>
<evidence type="ECO:0000256" key="1">
    <source>
        <dbReference type="ARBA" id="ARBA00010592"/>
    </source>
</evidence>
<evidence type="ECO:0000256" key="4">
    <source>
        <dbReference type="ARBA" id="ARBA00034092"/>
    </source>
</evidence>
<dbReference type="OrthoDB" id="2436667at2759"/>
<reference evidence="10" key="1">
    <citation type="submission" date="2015-03" db="EMBL/GenBank/DDBJ databases">
        <title>Wuchereria bancrofti Genome Sequencing Papua New Guinea Strain.</title>
        <authorList>
            <person name="Small S.T."/>
            <person name="Serre D."/>
            <person name="Zimmerman P.A."/>
        </authorList>
    </citation>
    <scope>NUCLEOTIDE SEQUENCE [LARGE SCALE GENOMIC DNA]</scope>
    <source>
        <strain evidence="10">pt0022</strain>
    </source>
</reference>
<evidence type="ECO:0000313" key="9">
    <source>
        <dbReference type="EMBL" id="VDM08019.1"/>
    </source>
</evidence>
<evidence type="ECO:0000313" key="10">
    <source>
        <dbReference type="Proteomes" id="UP000093561"/>
    </source>
</evidence>
<keyword evidence="11" id="KW-1185">Reference proteome</keyword>
<keyword evidence="3" id="KW-0687">Ribonucleoprotein</keyword>
<dbReference type="InterPro" id="IPR005568">
    <property type="entry name" value="Ribosomal_uL6_N"/>
</dbReference>